<comment type="caution">
    <text evidence="2">The sequence shown here is derived from an EMBL/GenBank/DDBJ whole genome shotgun (WGS) entry which is preliminary data.</text>
</comment>
<dbReference type="Pfam" id="PF14299">
    <property type="entry name" value="PP2"/>
    <property type="match status" value="1"/>
</dbReference>
<gene>
    <name evidence="2" type="ORF">D0Y65_015939</name>
</gene>
<evidence type="ECO:0000313" key="2">
    <source>
        <dbReference type="EMBL" id="RZC09413.1"/>
    </source>
</evidence>
<organism evidence="2 3">
    <name type="scientific">Glycine soja</name>
    <name type="common">Wild soybean</name>
    <dbReference type="NCBI Taxonomy" id="3848"/>
    <lineage>
        <taxon>Eukaryota</taxon>
        <taxon>Viridiplantae</taxon>
        <taxon>Streptophyta</taxon>
        <taxon>Embryophyta</taxon>
        <taxon>Tracheophyta</taxon>
        <taxon>Spermatophyta</taxon>
        <taxon>Magnoliopsida</taxon>
        <taxon>eudicotyledons</taxon>
        <taxon>Gunneridae</taxon>
        <taxon>Pentapetalae</taxon>
        <taxon>rosids</taxon>
        <taxon>fabids</taxon>
        <taxon>Fabales</taxon>
        <taxon>Fabaceae</taxon>
        <taxon>Papilionoideae</taxon>
        <taxon>50 kb inversion clade</taxon>
        <taxon>NPAAA clade</taxon>
        <taxon>indigoferoid/millettioid clade</taxon>
        <taxon>Phaseoleae</taxon>
        <taxon>Glycine</taxon>
        <taxon>Glycine subgen. Soja</taxon>
    </lineage>
</organism>
<reference evidence="2 3" key="1">
    <citation type="submission" date="2018-09" db="EMBL/GenBank/DDBJ databases">
        <title>A high-quality reference genome of wild soybean provides a powerful tool to mine soybean genomes.</title>
        <authorList>
            <person name="Xie M."/>
            <person name="Chung C.Y.L."/>
            <person name="Li M.-W."/>
            <person name="Wong F.-L."/>
            <person name="Chan T.-F."/>
            <person name="Lam H.-M."/>
        </authorList>
    </citation>
    <scope>NUCLEOTIDE SEQUENCE [LARGE SCALE GENOMIC DNA]</scope>
    <source>
        <strain evidence="3">cv. W05</strain>
        <tissue evidence="2">Hypocotyl of etiolated seedlings</tissue>
    </source>
</reference>
<dbReference type="Gene3D" id="1.20.1280.50">
    <property type="match status" value="1"/>
</dbReference>
<keyword evidence="3" id="KW-1185">Reference proteome</keyword>
<dbReference type="Pfam" id="PF00646">
    <property type="entry name" value="F-box"/>
    <property type="match status" value="1"/>
</dbReference>
<dbReference type="InterPro" id="IPR001810">
    <property type="entry name" value="F-box_dom"/>
</dbReference>
<dbReference type="SMART" id="SM00256">
    <property type="entry name" value="FBOX"/>
    <property type="match status" value="1"/>
</dbReference>
<dbReference type="AlphaFoldDB" id="A0A445KFK0"/>
<proteinExistence type="predicted"/>
<dbReference type="PANTHER" id="PTHR32278">
    <property type="entry name" value="F-BOX DOMAIN-CONTAINING PROTEIN"/>
    <property type="match status" value="1"/>
</dbReference>
<dbReference type="InterPro" id="IPR025886">
    <property type="entry name" value="PP2-like"/>
</dbReference>
<dbReference type="SUPFAM" id="SSF81383">
    <property type="entry name" value="F-box domain"/>
    <property type="match status" value="1"/>
</dbReference>
<dbReference type="PANTHER" id="PTHR32278:SF136">
    <property type="entry name" value="F-BOX PROTEIN PP2-B10-LIKE"/>
    <property type="match status" value="1"/>
</dbReference>
<protein>
    <submittedName>
        <fullName evidence="2">F-box protein PP2-B10</fullName>
    </submittedName>
</protein>
<evidence type="ECO:0000313" key="3">
    <source>
        <dbReference type="Proteomes" id="UP000289340"/>
    </source>
</evidence>
<dbReference type="CDD" id="cd22162">
    <property type="entry name" value="F-box_AtSKIP3-like"/>
    <property type="match status" value="1"/>
</dbReference>
<accession>A0A445KFK0</accession>
<dbReference type="Gramene" id="XM_028378520.1">
    <property type="protein sequence ID" value="XP_028234321.1"/>
    <property type="gene ID" value="LOC114414211"/>
</dbReference>
<dbReference type="Proteomes" id="UP000289340">
    <property type="component" value="Chromosome 6"/>
</dbReference>
<sequence length="264" mass="30206">MDTITKVLPEECVATIISLTSPKDACQLSLVSPSFKEIADSDAVWANFLPSDCEDIIDQSSTPTLNLLSKKQIYAYLCDYHVLFDNGNMTLSLEKATGKKCIIVSAKGFKISWGDKPCYWYWESTPESRFSEVAMLKYLWWLEILGSLEAKFLSANTTYGVYFIFNFENHGSEFIYLNQNSQPRTYGDLVVCEGNINGYRKRVCLDPPGEEVHEREDGWMEVEMGEFFSGDHEDNLVDFKLRDINSQLTHFLVVEGVEFRPKNM</sequence>
<name>A0A445KFK0_GLYSO</name>
<dbReference type="PROSITE" id="PS50181">
    <property type="entry name" value="FBOX"/>
    <property type="match status" value="1"/>
</dbReference>
<dbReference type="InterPro" id="IPR036047">
    <property type="entry name" value="F-box-like_dom_sf"/>
</dbReference>
<feature type="domain" description="F-box" evidence="1">
    <location>
        <begin position="2"/>
        <end position="48"/>
    </location>
</feature>
<evidence type="ECO:0000259" key="1">
    <source>
        <dbReference type="PROSITE" id="PS50181"/>
    </source>
</evidence>
<dbReference type="EMBL" id="QZWG01000006">
    <property type="protein sequence ID" value="RZC09413.1"/>
    <property type="molecule type" value="Genomic_DNA"/>
</dbReference>